<gene>
    <name evidence="3" type="ORF">GCM10022235_00990</name>
</gene>
<dbReference type="EMBL" id="BAABAA010000001">
    <property type="protein sequence ID" value="GAA3537341.1"/>
    <property type="molecule type" value="Genomic_DNA"/>
</dbReference>
<dbReference type="SUPFAM" id="SSF56731">
    <property type="entry name" value="DNA primase core"/>
    <property type="match status" value="1"/>
</dbReference>
<dbReference type="Pfam" id="PF08275">
    <property type="entry name" value="DNAG_N"/>
    <property type="match status" value="1"/>
</dbReference>
<feature type="region of interest" description="Disordered" evidence="1">
    <location>
        <begin position="267"/>
        <end position="292"/>
    </location>
</feature>
<protein>
    <recommendedName>
        <fullName evidence="2">DNA primase DNAG catalytic core N-terminal domain-containing protein</fullName>
    </recommendedName>
</protein>
<comment type="caution">
    <text evidence="3">The sequence shown here is derived from an EMBL/GenBank/DDBJ whole genome shotgun (WGS) entry which is preliminary data.</text>
</comment>
<evidence type="ECO:0000313" key="3">
    <source>
        <dbReference type="EMBL" id="GAA3537341.1"/>
    </source>
</evidence>
<accession>A0ABP6VL33</accession>
<dbReference type="Proteomes" id="UP001501222">
    <property type="component" value="Unassembled WGS sequence"/>
</dbReference>
<organism evidence="3 4">
    <name type="scientific">Kribbella ginsengisoli</name>
    <dbReference type="NCBI Taxonomy" id="363865"/>
    <lineage>
        <taxon>Bacteria</taxon>
        <taxon>Bacillati</taxon>
        <taxon>Actinomycetota</taxon>
        <taxon>Actinomycetes</taxon>
        <taxon>Propionibacteriales</taxon>
        <taxon>Kribbellaceae</taxon>
        <taxon>Kribbella</taxon>
    </lineage>
</organism>
<feature type="domain" description="DNA primase DNAG catalytic core N-terminal" evidence="2">
    <location>
        <begin position="59"/>
        <end position="142"/>
    </location>
</feature>
<reference evidence="4" key="1">
    <citation type="journal article" date="2019" name="Int. J. Syst. Evol. Microbiol.">
        <title>The Global Catalogue of Microorganisms (GCM) 10K type strain sequencing project: providing services to taxonomists for standard genome sequencing and annotation.</title>
        <authorList>
            <consortium name="The Broad Institute Genomics Platform"/>
            <consortium name="The Broad Institute Genome Sequencing Center for Infectious Disease"/>
            <person name="Wu L."/>
            <person name="Ma J."/>
        </authorList>
    </citation>
    <scope>NUCLEOTIDE SEQUENCE [LARGE SCALE GENOMIC DNA]</scope>
    <source>
        <strain evidence="4">JCM 16928</strain>
    </source>
</reference>
<name>A0ABP6VL33_9ACTN</name>
<proteinExistence type="predicted"/>
<keyword evidence="4" id="KW-1185">Reference proteome</keyword>
<evidence type="ECO:0000313" key="4">
    <source>
        <dbReference type="Proteomes" id="UP001501222"/>
    </source>
</evidence>
<evidence type="ECO:0000256" key="1">
    <source>
        <dbReference type="SAM" id="MobiDB-lite"/>
    </source>
</evidence>
<dbReference type="InterPro" id="IPR037068">
    <property type="entry name" value="DNA_primase_core_N_sf"/>
</dbReference>
<evidence type="ECO:0000259" key="2">
    <source>
        <dbReference type="Pfam" id="PF08275"/>
    </source>
</evidence>
<dbReference type="RefSeq" id="WP_344836092.1">
    <property type="nucleotide sequence ID" value="NZ_BAABAA010000001.1"/>
</dbReference>
<dbReference type="Gene3D" id="3.90.980.10">
    <property type="entry name" value="DNA primase, catalytic core, N-terminal domain"/>
    <property type="match status" value="1"/>
</dbReference>
<dbReference type="InterPro" id="IPR013264">
    <property type="entry name" value="DNAG_N"/>
</dbReference>
<sequence>MGDQEAGRGTSEGEKRWLHEANAAAAAFYREELLHAAPDWPTAVLERWHVEEVLDPGSAWSIGYAPDSGTRLIDHLQKQGFGRETLMRAGLMSWTNDRGVADRYQDQLVMVSRDQKLEPVGFVGIDCHGQATVITPETPVHRPAASLVGVLEQADAFKAGAMAVIVDHPLDAIGVQLAVAHARDSRYVGIPLLGAVSQVQARILQQHSDPSRLIVTVSHEVEPAELALENALELTFAFDEIRVYQRPPGPLLGNAEQMQVIADLVVSSRSSGPSSDNDHDATLGNEDPGPSL</sequence>